<feature type="transmembrane region" description="Helical" evidence="6">
    <location>
        <begin position="123"/>
        <end position="141"/>
    </location>
</feature>
<dbReference type="Pfam" id="PF02653">
    <property type="entry name" value="BPD_transp_2"/>
    <property type="match status" value="1"/>
</dbReference>
<dbReference type="PANTHER" id="PTHR30482:SF10">
    <property type="entry name" value="HIGH-AFFINITY BRANCHED-CHAIN AMINO ACID TRANSPORT PROTEIN BRAE"/>
    <property type="match status" value="1"/>
</dbReference>
<name>A0A928Q4B1_9FIRM</name>
<sequence length="296" mass="31783">MTLYLSILTQILITVVAVCGVYVLTGLTGMFSLGQAAFMAVGSYASGILVVKCGFPFWLACILAVLIAVVIGYLVGFPTVRLRRDYISLVTLGFGEAITALLNRATKLTGGASGFIGIPRKTTFLLALASAIAAIAIVSWFKTSKYGRQCIAVRGDELAAKAMGINVPKIKMNAFLLSVAVTAFSGCLYAFFITYVDPTIFGWKKSADWVIMVFFGGVNSLTGSVVGAFILSGLPEVLRSLDQYRSIIYAILVLLIINFKPSGIFGEWELSPRNLKALGEKLAKRSRKEEKTDGAA</sequence>
<dbReference type="InterPro" id="IPR043428">
    <property type="entry name" value="LivM-like"/>
</dbReference>
<keyword evidence="4 6" id="KW-1133">Transmembrane helix</keyword>
<evidence type="ECO:0000256" key="6">
    <source>
        <dbReference type="SAM" id="Phobius"/>
    </source>
</evidence>
<dbReference type="EMBL" id="SVNY01000004">
    <property type="protein sequence ID" value="MBE6833791.1"/>
    <property type="molecule type" value="Genomic_DNA"/>
</dbReference>
<evidence type="ECO:0000256" key="4">
    <source>
        <dbReference type="ARBA" id="ARBA00022989"/>
    </source>
</evidence>
<keyword evidence="3 6" id="KW-0812">Transmembrane</keyword>
<evidence type="ECO:0000313" key="8">
    <source>
        <dbReference type="Proteomes" id="UP000754750"/>
    </source>
</evidence>
<dbReference type="AlphaFoldDB" id="A0A928Q4B1"/>
<keyword evidence="5 6" id="KW-0472">Membrane</keyword>
<feature type="transmembrane region" description="Helical" evidence="6">
    <location>
        <begin position="6"/>
        <end position="24"/>
    </location>
</feature>
<dbReference type="Proteomes" id="UP000754750">
    <property type="component" value="Unassembled WGS sequence"/>
</dbReference>
<dbReference type="RefSeq" id="WP_020073562.1">
    <property type="nucleotide sequence ID" value="NZ_JBKWRC010000006.1"/>
</dbReference>
<gene>
    <name evidence="7" type="ORF">E7512_09465</name>
</gene>
<dbReference type="GO" id="GO:0005886">
    <property type="term" value="C:plasma membrane"/>
    <property type="evidence" value="ECO:0007669"/>
    <property type="project" value="UniProtKB-SubCell"/>
</dbReference>
<evidence type="ECO:0000313" key="7">
    <source>
        <dbReference type="EMBL" id="MBE6833791.1"/>
    </source>
</evidence>
<protein>
    <submittedName>
        <fullName evidence="7">Branched-chain amino acid ABC transporter permease</fullName>
    </submittedName>
</protein>
<dbReference type="PANTHER" id="PTHR30482">
    <property type="entry name" value="HIGH-AFFINITY BRANCHED-CHAIN AMINO ACID TRANSPORT SYSTEM PERMEASE"/>
    <property type="match status" value="1"/>
</dbReference>
<organism evidence="7 8">
    <name type="scientific">Faecalispora sporosphaeroides</name>
    <dbReference type="NCBI Taxonomy" id="1549"/>
    <lineage>
        <taxon>Bacteria</taxon>
        <taxon>Bacillati</taxon>
        <taxon>Bacillota</taxon>
        <taxon>Clostridia</taxon>
        <taxon>Eubacteriales</taxon>
        <taxon>Oscillospiraceae</taxon>
        <taxon>Faecalispora</taxon>
    </lineage>
</organism>
<feature type="transmembrane region" description="Helical" evidence="6">
    <location>
        <begin position="86"/>
        <end position="103"/>
    </location>
</feature>
<feature type="transmembrane region" description="Helical" evidence="6">
    <location>
        <begin position="246"/>
        <end position="265"/>
    </location>
</feature>
<feature type="transmembrane region" description="Helical" evidence="6">
    <location>
        <begin position="57"/>
        <end position="74"/>
    </location>
</feature>
<dbReference type="GO" id="GO:0015658">
    <property type="term" value="F:branched-chain amino acid transmembrane transporter activity"/>
    <property type="evidence" value="ECO:0007669"/>
    <property type="project" value="InterPro"/>
</dbReference>
<keyword evidence="2" id="KW-1003">Cell membrane</keyword>
<evidence type="ECO:0000256" key="1">
    <source>
        <dbReference type="ARBA" id="ARBA00004651"/>
    </source>
</evidence>
<proteinExistence type="predicted"/>
<feature type="transmembrane region" description="Helical" evidence="6">
    <location>
        <begin position="209"/>
        <end position="234"/>
    </location>
</feature>
<accession>A0A928Q4B1</accession>
<reference evidence="7" key="1">
    <citation type="submission" date="2019-04" db="EMBL/GenBank/DDBJ databases">
        <title>Evolution of Biomass-Degrading Anaerobic Consortia Revealed by Metagenomics.</title>
        <authorList>
            <person name="Peng X."/>
        </authorList>
    </citation>
    <scope>NUCLEOTIDE SEQUENCE</scope>
    <source>
        <strain evidence="7">SIG551</strain>
    </source>
</reference>
<comment type="caution">
    <text evidence="7">The sequence shown here is derived from an EMBL/GenBank/DDBJ whole genome shotgun (WGS) entry which is preliminary data.</text>
</comment>
<evidence type="ECO:0000256" key="2">
    <source>
        <dbReference type="ARBA" id="ARBA00022475"/>
    </source>
</evidence>
<evidence type="ECO:0000256" key="5">
    <source>
        <dbReference type="ARBA" id="ARBA00023136"/>
    </source>
</evidence>
<dbReference type="CDD" id="cd06581">
    <property type="entry name" value="TM_PBP1_LivM_like"/>
    <property type="match status" value="1"/>
</dbReference>
<comment type="subcellular location">
    <subcellularLocation>
        <location evidence="1">Cell membrane</location>
        <topology evidence="1">Multi-pass membrane protein</topology>
    </subcellularLocation>
</comment>
<dbReference type="InterPro" id="IPR001851">
    <property type="entry name" value="ABC_transp_permease"/>
</dbReference>
<feature type="transmembrane region" description="Helical" evidence="6">
    <location>
        <begin position="174"/>
        <end position="197"/>
    </location>
</feature>
<evidence type="ECO:0000256" key="3">
    <source>
        <dbReference type="ARBA" id="ARBA00022692"/>
    </source>
</evidence>